<reference evidence="1 2" key="1">
    <citation type="journal article" date="2022" name="New Phytol.">
        <title>Ecological generalism drives hyperdiversity of secondary metabolite gene clusters in xylarialean endophytes.</title>
        <authorList>
            <person name="Franco M.E.E."/>
            <person name="Wisecaver J.H."/>
            <person name="Arnold A.E."/>
            <person name="Ju Y.M."/>
            <person name="Slot J.C."/>
            <person name="Ahrendt S."/>
            <person name="Moore L.P."/>
            <person name="Eastman K.E."/>
            <person name="Scott K."/>
            <person name="Konkel Z."/>
            <person name="Mondo S.J."/>
            <person name="Kuo A."/>
            <person name="Hayes R.D."/>
            <person name="Haridas S."/>
            <person name="Andreopoulos B."/>
            <person name="Riley R."/>
            <person name="LaButti K."/>
            <person name="Pangilinan J."/>
            <person name="Lipzen A."/>
            <person name="Amirebrahimi M."/>
            <person name="Yan J."/>
            <person name="Adam C."/>
            <person name="Keymanesh K."/>
            <person name="Ng V."/>
            <person name="Louie K."/>
            <person name="Northen T."/>
            <person name="Drula E."/>
            <person name="Henrissat B."/>
            <person name="Hsieh H.M."/>
            <person name="Youens-Clark K."/>
            <person name="Lutzoni F."/>
            <person name="Miadlikowska J."/>
            <person name="Eastwood D.C."/>
            <person name="Hamelin R.C."/>
            <person name="Grigoriev I.V."/>
            <person name="U'Ren J.M."/>
        </authorList>
    </citation>
    <scope>NUCLEOTIDE SEQUENCE [LARGE SCALE GENOMIC DNA]</scope>
    <source>
        <strain evidence="1 2">ER1909</strain>
    </source>
</reference>
<gene>
    <name evidence="1" type="ORF">F4821DRAFT_264588</name>
</gene>
<name>A0ACC0CMY6_9PEZI</name>
<sequence>MSFNGLLKQEPYEPPNVTYDIATSTSSFLDTQYKLFEVLYLLRDTYEALGKHQCYASHFEAAYWAENRRLQDAVEANKTLSHQLEQLQTHIPNNGRCRVLEYPNLRPSMHRLSPIHEEPEPHEDEADQMLQVNTAEKHITTEGTDLQVGFPSTKTTSRDLAWSADNQSRVNAGWI</sequence>
<evidence type="ECO:0000313" key="1">
    <source>
        <dbReference type="EMBL" id="KAI6081796.1"/>
    </source>
</evidence>
<organism evidence="1 2">
    <name type="scientific">Hypoxylon rubiginosum</name>
    <dbReference type="NCBI Taxonomy" id="110542"/>
    <lineage>
        <taxon>Eukaryota</taxon>
        <taxon>Fungi</taxon>
        <taxon>Dikarya</taxon>
        <taxon>Ascomycota</taxon>
        <taxon>Pezizomycotina</taxon>
        <taxon>Sordariomycetes</taxon>
        <taxon>Xylariomycetidae</taxon>
        <taxon>Xylariales</taxon>
        <taxon>Hypoxylaceae</taxon>
        <taxon>Hypoxylon</taxon>
    </lineage>
</organism>
<protein>
    <submittedName>
        <fullName evidence="1">Uncharacterized protein</fullName>
    </submittedName>
</protein>
<dbReference type="EMBL" id="MU394386">
    <property type="protein sequence ID" value="KAI6081796.1"/>
    <property type="molecule type" value="Genomic_DNA"/>
</dbReference>
<proteinExistence type="predicted"/>
<accession>A0ACC0CMY6</accession>
<comment type="caution">
    <text evidence="1">The sequence shown here is derived from an EMBL/GenBank/DDBJ whole genome shotgun (WGS) entry which is preliminary data.</text>
</comment>
<evidence type="ECO:0000313" key="2">
    <source>
        <dbReference type="Proteomes" id="UP001497680"/>
    </source>
</evidence>
<keyword evidence="2" id="KW-1185">Reference proteome</keyword>
<dbReference type="Proteomes" id="UP001497680">
    <property type="component" value="Unassembled WGS sequence"/>
</dbReference>